<evidence type="ECO:0000313" key="2">
    <source>
        <dbReference type="EMBL" id="OXM59662.1"/>
    </source>
</evidence>
<feature type="region of interest" description="Disordered" evidence="1">
    <location>
        <begin position="30"/>
        <end position="60"/>
    </location>
</feature>
<dbReference type="AlphaFoldDB" id="A0A229SL47"/>
<protein>
    <submittedName>
        <fullName evidence="2">Uncharacterized protein</fullName>
    </submittedName>
</protein>
<sequence length="60" mass="6273">MRAFAVLPTVVLLLAAAVAVLGVLPTPRHPGAAAEHTERPARRPAQVGVLSVPRAEDLRS</sequence>
<proteinExistence type="predicted"/>
<dbReference type="EMBL" id="NMUL01000077">
    <property type="protein sequence ID" value="OXM59662.1"/>
    <property type="molecule type" value="Genomic_DNA"/>
</dbReference>
<evidence type="ECO:0000256" key="1">
    <source>
        <dbReference type="SAM" id="MobiDB-lite"/>
    </source>
</evidence>
<comment type="caution">
    <text evidence="2">The sequence shown here is derived from an EMBL/GenBank/DDBJ whole genome shotgun (WGS) entry which is preliminary data.</text>
</comment>
<accession>A0A229SL47</accession>
<gene>
    <name evidence="2" type="ORF">CF165_46560</name>
</gene>
<dbReference type="Proteomes" id="UP000215199">
    <property type="component" value="Unassembled WGS sequence"/>
</dbReference>
<reference evidence="3" key="1">
    <citation type="submission" date="2017-07" db="EMBL/GenBank/DDBJ databases">
        <title>Comparative genome mining reveals phylogenetic distribution patterns of secondary metabolites in Amycolatopsis.</title>
        <authorList>
            <person name="Adamek M."/>
            <person name="Alanjary M."/>
            <person name="Sales-Ortells H."/>
            <person name="Goodfellow M."/>
            <person name="Bull A.T."/>
            <person name="Kalinowski J."/>
            <person name="Ziemert N."/>
        </authorList>
    </citation>
    <scope>NUCLEOTIDE SEQUENCE [LARGE SCALE GENOMIC DNA]</scope>
    <source>
        <strain evidence="3">H5</strain>
    </source>
</reference>
<organism evidence="2 3">
    <name type="scientific">Amycolatopsis vastitatis</name>
    <dbReference type="NCBI Taxonomy" id="1905142"/>
    <lineage>
        <taxon>Bacteria</taxon>
        <taxon>Bacillati</taxon>
        <taxon>Actinomycetota</taxon>
        <taxon>Actinomycetes</taxon>
        <taxon>Pseudonocardiales</taxon>
        <taxon>Pseudonocardiaceae</taxon>
        <taxon>Amycolatopsis</taxon>
    </lineage>
</organism>
<name>A0A229SL47_9PSEU</name>
<keyword evidence="3" id="KW-1185">Reference proteome</keyword>
<evidence type="ECO:0000313" key="3">
    <source>
        <dbReference type="Proteomes" id="UP000215199"/>
    </source>
</evidence>